<dbReference type="VEuPathDB" id="FungiDB:VP01_6702g1"/>
<name>A0A0L6UEX5_9BASI</name>
<proteinExistence type="predicted"/>
<keyword evidence="2" id="KW-1185">Reference proteome</keyword>
<dbReference type="OrthoDB" id="2512050at2759"/>
<dbReference type="EMBL" id="LAVV01012054">
    <property type="protein sequence ID" value="KNZ47066.1"/>
    <property type="molecule type" value="Genomic_DNA"/>
</dbReference>
<reference evidence="1 2" key="1">
    <citation type="submission" date="2015-08" db="EMBL/GenBank/DDBJ databases">
        <title>Next Generation Sequencing and Analysis of the Genome of Puccinia sorghi L Schw, the Causal Agent of Maize Common Rust.</title>
        <authorList>
            <person name="Rochi L."/>
            <person name="Burguener G."/>
            <person name="Darino M."/>
            <person name="Turjanski A."/>
            <person name="Kreff E."/>
            <person name="Dieguez M.J."/>
            <person name="Sacco F."/>
        </authorList>
    </citation>
    <scope>NUCLEOTIDE SEQUENCE [LARGE SCALE GENOMIC DNA]</scope>
    <source>
        <strain evidence="1 2">RO10H11247</strain>
    </source>
</reference>
<organism evidence="1 2">
    <name type="scientific">Puccinia sorghi</name>
    <dbReference type="NCBI Taxonomy" id="27349"/>
    <lineage>
        <taxon>Eukaryota</taxon>
        <taxon>Fungi</taxon>
        <taxon>Dikarya</taxon>
        <taxon>Basidiomycota</taxon>
        <taxon>Pucciniomycotina</taxon>
        <taxon>Pucciniomycetes</taxon>
        <taxon>Pucciniales</taxon>
        <taxon>Pucciniaceae</taxon>
        <taxon>Puccinia</taxon>
    </lineage>
</organism>
<feature type="non-terminal residue" evidence="1">
    <location>
        <position position="111"/>
    </location>
</feature>
<evidence type="ECO:0000313" key="2">
    <source>
        <dbReference type="Proteomes" id="UP000037035"/>
    </source>
</evidence>
<accession>A0A0L6UEX5</accession>
<evidence type="ECO:0000313" key="1">
    <source>
        <dbReference type="EMBL" id="KNZ47066.1"/>
    </source>
</evidence>
<comment type="caution">
    <text evidence="1">The sequence shown here is derived from an EMBL/GenBank/DDBJ whole genome shotgun (WGS) entry which is preliminary data.</text>
</comment>
<dbReference type="Proteomes" id="UP000037035">
    <property type="component" value="Unassembled WGS sequence"/>
</dbReference>
<protein>
    <submittedName>
        <fullName evidence="1">Uncharacterized protein</fullName>
    </submittedName>
</protein>
<dbReference type="AlphaFoldDB" id="A0A0L6UEX5"/>
<sequence length="111" mass="13078">MLFHKLSENPASKAQEVLKNGKPQYSKITQKLKSLIKNFQYAQDEEIRINAFFVLDFIQHNYGSEMMGVKTGEKFKESMMLMFAKRGKWKRARDPENWMRKIVAEFPGSKK</sequence>
<gene>
    <name evidence="1" type="ORF">VP01_6702g1</name>
</gene>